<dbReference type="Pfam" id="PF03992">
    <property type="entry name" value="ABM"/>
    <property type="match status" value="1"/>
</dbReference>
<protein>
    <submittedName>
        <fullName evidence="2">Quinol monooxygenase YgiN</fullName>
    </submittedName>
</protein>
<dbReference type="SUPFAM" id="SSF54909">
    <property type="entry name" value="Dimeric alpha+beta barrel"/>
    <property type="match status" value="1"/>
</dbReference>
<dbReference type="GO" id="GO:0004497">
    <property type="term" value="F:monooxygenase activity"/>
    <property type="evidence" value="ECO:0007669"/>
    <property type="project" value="UniProtKB-KW"/>
</dbReference>
<gene>
    <name evidence="2" type="ORF">HDF16_003363</name>
</gene>
<dbReference type="PROSITE" id="PS51725">
    <property type="entry name" value="ABM"/>
    <property type="match status" value="1"/>
</dbReference>
<name>A0A7W7ZFI5_9BACT</name>
<dbReference type="Gene3D" id="3.30.70.100">
    <property type="match status" value="1"/>
</dbReference>
<dbReference type="InterPro" id="IPR050744">
    <property type="entry name" value="AI-2_Isomerase_LsrG"/>
</dbReference>
<keyword evidence="2" id="KW-0560">Oxidoreductase</keyword>
<reference evidence="2 3" key="1">
    <citation type="submission" date="2020-08" db="EMBL/GenBank/DDBJ databases">
        <title>Genomic Encyclopedia of Type Strains, Phase IV (KMG-V): Genome sequencing to study the core and pangenomes of soil and plant-associated prokaryotes.</title>
        <authorList>
            <person name="Whitman W."/>
        </authorList>
    </citation>
    <scope>NUCLEOTIDE SEQUENCE [LARGE SCALE GENOMIC DNA]</scope>
    <source>
        <strain evidence="2 3">M8UP14</strain>
    </source>
</reference>
<accession>A0A7W7ZFI5</accession>
<dbReference type="PANTHER" id="PTHR33336:SF3">
    <property type="entry name" value="ABM DOMAIN-CONTAINING PROTEIN"/>
    <property type="match status" value="1"/>
</dbReference>
<keyword evidence="3" id="KW-1185">Reference proteome</keyword>
<keyword evidence="2" id="KW-0503">Monooxygenase</keyword>
<dbReference type="RefSeq" id="WP_184218601.1">
    <property type="nucleotide sequence ID" value="NZ_JACHIP010000004.1"/>
</dbReference>
<evidence type="ECO:0000313" key="3">
    <source>
        <dbReference type="Proteomes" id="UP000540989"/>
    </source>
</evidence>
<dbReference type="InterPro" id="IPR007138">
    <property type="entry name" value="ABM_dom"/>
</dbReference>
<sequence>MFDDHEKISVIAEFIAKAGHEEEIRVILHEIVAPSRAEPGCELYHLLEDKKNPGSFSTYEEWAELKFLEAHLAGEGAKAALAKAQPMLDRDMKLTVFRKLL</sequence>
<feature type="domain" description="ABM" evidence="1">
    <location>
        <begin position="8"/>
        <end position="97"/>
    </location>
</feature>
<organism evidence="2 3">
    <name type="scientific">Granulicella aggregans</name>
    <dbReference type="NCBI Taxonomy" id="474949"/>
    <lineage>
        <taxon>Bacteria</taxon>
        <taxon>Pseudomonadati</taxon>
        <taxon>Acidobacteriota</taxon>
        <taxon>Terriglobia</taxon>
        <taxon>Terriglobales</taxon>
        <taxon>Acidobacteriaceae</taxon>
        <taxon>Granulicella</taxon>
    </lineage>
</organism>
<dbReference type="Proteomes" id="UP000540989">
    <property type="component" value="Unassembled WGS sequence"/>
</dbReference>
<comment type="caution">
    <text evidence="2">The sequence shown here is derived from an EMBL/GenBank/DDBJ whole genome shotgun (WGS) entry which is preliminary data.</text>
</comment>
<dbReference type="AlphaFoldDB" id="A0A7W7ZFI5"/>
<dbReference type="EMBL" id="JACHIP010000004">
    <property type="protein sequence ID" value="MBB5058649.1"/>
    <property type="molecule type" value="Genomic_DNA"/>
</dbReference>
<evidence type="ECO:0000259" key="1">
    <source>
        <dbReference type="PROSITE" id="PS51725"/>
    </source>
</evidence>
<dbReference type="InterPro" id="IPR011008">
    <property type="entry name" value="Dimeric_a/b-barrel"/>
</dbReference>
<proteinExistence type="predicted"/>
<evidence type="ECO:0000313" key="2">
    <source>
        <dbReference type="EMBL" id="MBB5058649.1"/>
    </source>
</evidence>
<dbReference type="PANTHER" id="PTHR33336">
    <property type="entry name" value="QUINOL MONOOXYGENASE YGIN-RELATED"/>
    <property type="match status" value="1"/>
</dbReference>